<reference evidence="1" key="1">
    <citation type="journal article" date="2022" name="bioRxiv">
        <title>Sequencing and chromosome-scale assembly of the giantPleurodeles waltlgenome.</title>
        <authorList>
            <person name="Brown T."/>
            <person name="Elewa A."/>
            <person name="Iarovenko S."/>
            <person name="Subramanian E."/>
            <person name="Araus A.J."/>
            <person name="Petzold A."/>
            <person name="Susuki M."/>
            <person name="Suzuki K.-i.T."/>
            <person name="Hayashi T."/>
            <person name="Toyoda A."/>
            <person name="Oliveira C."/>
            <person name="Osipova E."/>
            <person name="Leigh N.D."/>
            <person name="Simon A."/>
            <person name="Yun M.H."/>
        </authorList>
    </citation>
    <scope>NUCLEOTIDE SEQUENCE</scope>
    <source>
        <strain evidence="1">20211129_DDA</strain>
        <tissue evidence="1">Liver</tissue>
    </source>
</reference>
<comment type="caution">
    <text evidence="1">The sequence shown here is derived from an EMBL/GenBank/DDBJ whole genome shotgun (WGS) entry which is preliminary data.</text>
</comment>
<dbReference type="AlphaFoldDB" id="A0AAV7SPS3"/>
<evidence type="ECO:0000313" key="2">
    <source>
        <dbReference type="Proteomes" id="UP001066276"/>
    </source>
</evidence>
<protein>
    <submittedName>
        <fullName evidence="1">Uncharacterized protein</fullName>
    </submittedName>
</protein>
<sequence length="152" mass="15982">MNAAAGTTPLALHEACHSSFFRDRDPKGLLGRIKTAGTSSLSTGGNLVVLAVGPWRLRHGLNVEAGPLLLSQDLQTGNKGLRLSAMGMAKDKPHSGAKQNNMDKYTQPWGLAVATTGSDQGDSVPDNTVLLAAVTEFRDMFDAKSGGDKYGD</sequence>
<organism evidence="1 2">
    <name type="scientific">Pleurodeles waltl</name>
    <name type="common">Iberian ribbed newt</name>
    <dbReference type="NCBI Taxonomy" id="8319"/>
    <lineage>
        <taxon>Eukaryota</taxon>
        <taxon>Metazoa</taxon>
        <taxon>Chordata</taxon>
        <taxon>Craniata</taxon>
        <taxon>Vertebrata</taxon>
        <taxon>Euteleostomi</taxon>
        <taxon>Amphibia</taxon>
        <taxon>Batrachia</taxon>
        <taxon>Caudata</taxon>
        <taxon>Salamandroidea</taxon>
        <taxon>Salamandridae</taxon>
        <taxon>Pleurodelinae</taxon>
        <taxon>Pleurodeles</taxon>
    </lineage>
</organism>
<dbReference type="EMBL" id="JANPWB010000008">
    <property type="protein sequence ID" value="KAJ1165999.1"/>
    <property type="molecule type" value="Genomic_DNA"/>
</dbReference>
<evidence type="ECO:0000313" key="1">
    <source>
        <dbReference type="EMBL" id="KAJ1165999.1"/>
    </source>
</evidence>
<name>A0AAV7SPS3_PLEWA</name>
<dbReference type="Proteomes" id="UP001066276">
    <property type="component" value="Chromosome 4_2"/>
</dbReference>
<accession>A0AAV7SPS3</accession>
<keyword evidence="2" id="KW-1185">Reference proteome</keyword>
<gene>
    <name evidence="1" type="ORF">NDU88_006412</name>
</gene>
<proteinExistence type="predicted"/>